<evidence type="ECO:0000313" key="1">
    <source>
        <dbReference type="EMBL" id="ACY21817.1"/>
    </source>
</evidence>
<dbReference type="EMBL" id="CP001802">
    <property type="protein sequence ID" value="ACY21817.1"/>
    <property type="molecule type" value="Genomic_DNA"/>
</dbReference>
<proteinExistence type="predicted"/>
<dbReference type="Proteomes" id="UP000001219">
    <property type="component" value="Chromosome"/>
</dbReference>
<accession>D0LEU3</accession>
<name>D0LEU3_GORB4</name>
<keyword evidence="2" id="KW-1185">Reference proteome</keyword>
<gene>
    <name evidence="1" type="ordered locus">Gbro_2582</name>
</gene>
<organism evidence="1 2">
    <name type="scientific">Gordonia bronchialis (strain ATCC 25592 / DSM 43247 / BCRC 13721 / JCM 3198 / KCTC 3076 / NBRC 16047 / NCTC 10667)</name>
    <name type="common">Rhodococcus bronchialis</name>
    <dbReference type="NCBI Taxonomy" id="526226"/>
    <lineage>
        <taxon>Bacteria</taxon>
        <taxon>Bacillati</taxon>
        <taxon>Actinomycetota</taxon>
        <taxon>Actinomycetes</taxon>
        <taxon>Mycobacteriales</taxon>
        <taxon>Gordoniaceae</taxon>
        <taxon>Gordonia</taxon>
    </lineage>
</organism>
<reference evidence="1 2" key="2">
    <citation type="journal article" date="2010" name="Stand. Genomic Sci.">
        <title>Complete genome sequence of Gordonia bronchialis type strain (3410).</title>
        <authorList>
            <person name="Ivanova N."/>
            <person name="Sikorski J."/>
            <person name="Jando M."/>
            <person name="Lapidus A."/>
            <person name="Nolan M."/>
            <person name="Lucas S."/>
            <person name="Del Rio T.G."/>
            <person name="Tice H."/>
            <person name="Copeland A."/>
            <person name="Cheng J.F."/>
            <person name="Chen F."/>
            <person name="Bruce D."/>
            <person name="Goodwin L."/>
            <person name="Pitluck S."/>
            <person name="Mavromatis K."/>
            <person name="Ovchinnikova G."/>
            <person name="Pati A."/>
            <person name="Chen A."/>
            <person name="Palaniappan K."/>
            <person name="Land M."/>
            <person name="Hauser L."/>
            <person name="Chang Y.J."/>
            <person name="Jeffries C.D."/>
            <person name="Chain P."/>
            <person name="Saunders E."/>
            <person name="Han C."/>
            <person name="Detter J.C."/>
            <person name="Brettin T."/>
            <person name="Rohde M."/>
            <person name="Goker M."/>
            <person name="Bristow J."/>
            <person name="Eisen J.A."/>
            <person name="Markowitz V."/>
            <person name="Hugenholtz P."/>
            <person name="Klenk H.P."/>
            <person name="Kyrpides N.C."/>
        </authorList>
    </citation>
    <scope>NUCLEOTIDE SEQUENCE [LARGE SCALE GENOMIC DNA]</scope>
    <source>
        <strain evidence="2">ATCC 25592 / DSM 43247 / BCRC 13721 / JCM 3198 / KCTC 3076 / NBRC 16047 / NCTC 10667</strain>
    </source>
</reference>
<evidence type="ECO:0000313" key="2">
    <source>
        <dbReference type="Proteomes" id="UP000001219"/>
    </source>
</evidence>
<reference evidence="2" key="1">
    <citation type="submission" date="2009-10" db="EMBL/GenBank/DDBJ databases">
        <title>The complete chromosome of Gordonia bronchialis DSM 43247.</title>
        <authorList>
            <consortium name="US DOE Joint Genome Institute (JGI-PGF)"/>
            <person name="Lucas S."/>
            <person name="Copeland A."/>
            <person name="Lapidus A."/>
            <person name="Glavina del Rio T."/>
            <person name="Dalin E."/>
            <person name="Tice H."/>
            <person name="Bruce D."/>
            <person name="Goodwin L."/>
            <person name="Pitluck S."/>
            <person name="Kyrpides N."/>
            <person name="Mavromatis K."/>
            <person name="Ivanova N."/>
            <person name="Ovchinnikova G."/>
            <person name="Saunders E."/>
            <person name="Brettin T."/>
            <person name="Detter J.C."/>
            <person name="Han C."/>
            <person name="Larimer F."/>
            <person name="Land M."/>
            <person name="Hauser L."/>
            <person name="Markowitz V."/>
            <person name="Cheng J.-F."/>
            <person name="Hugenholtz P."/>
            <person name="Woyke T."/>
            <person name="Wu D."/>
            <person name="Jando M."/>
            <person name="Schneider S."/>
            <person name="Goeker M."/>
            <person name="Klenk H.-P."/>
            <person name="Eisen J.A."/>
        </authorList>
    </citation>
    <scope>NUCLEOTIDE SEQUENCE [LARGE SCALE GENOMIC DNA]</scope>
    <source>
        <strain evidence="2">ATCC 25592 / DSM 43247 / BCRC 13721 / JCM 3198 / KCTC 3076 / NBRC 16047 / NCTC 10667</strain>
    </source>
</reference>
<dbReference type="HOGENOM" id="CLU_2861433_0_0_11"/>
<protein>
    <submittedName>
        <fullName evidence="1">Uncharacterized protein</fullName>
    </submittedName>
</protein>
<sequence length="64" mass="6954">MSSSSCVFQQERRQVVLLLDASATAETASSRWASSRSRTREIDCVVNQVEQRAGGGITAHLLCV</sequence>
<dbReference type="AlphaFoldDB" id="D0LEU3"/>
<dbReference type="KEGG" id="gbr:Gbro_2582"/>